<dbReference type="InterPro" id="IPR038765">
    <property type="entry name" value="Papain-like_cys_pep_sf"/>
</dbReference>
<dbReference type="Proteomes" id="UP001596379">
    <property type="component" value="Unassembled WGS sequence"/>
</dbReference>
<proteinExistence type="predicted"/>
<dbReference type="Gene3D" id="3.10.620.30">
    <property type="match status" value="1"/>
</dbReference>
<dbReference type="RefSeq" id="WP_382234732.1">
    <property type="nucleotide sequence ID" value="NZ_JBHTCC010000002.1"/>
</dbReference>
<dbReference type="PANTHER" id="PTHR33490">
    <property type="entry name" value="BLR5614 PROTEIN-RELATED"/>
    <property type="match status" value="1"/>
</dbReference>
<accession>A0ABW2J7M0</accession>
<feature type="domain" description="Transglutaminase-like" evidence="1">
    <location>
        <begin position="155"/>
        <end position="221"/>
    </location>
</feature>
<name>A0ABW2J7M0_9BURK</name>
<organism evidence="2 3">
    <name type="scientific">Herminiimonas aquatilis</name>
    <dbReference type="NCBI Taxonomy" id="345342"/>
    <lineage>
        <taxon>Bacteria</taxon>
        <taxon>Pseudomonadati</taxon>
        <taxon>Pseudomonadota</taxon>
        <taxon>Betaproteobacteria</taxon>
        <taxon>Burkholderiales</taxon>
        <taxon>Oxalobacteraceae</taxon>
        <taxon>Herminiimonas</taxon>
    </lineage>
</organism>
<dbReference type="Pfam" id="PF08379">
    <property type="entry name" value="Bact_transglu_N"/>
    <property type="match status" value="1"/>
</dbReference>
<reference evidence="3" key="1">
    <citation type="journal article" date="2019" name="Int. J. Syst. Evol. Microbiol.">
        <title>The Global Catalogue of Microorganisms (GCM) 10K type strain sequencing project: providing services to taxonomists for standard genome sequencing and annotation.</title>
        <authorList>
            <consortium name="The Broad Institute Genomics Platform"/>
            <consortium name="The Broad Institute Genome Sequencing Center for Infectious Disease"/>
            <person name="Wu L."/>
            <person name="Ma J."/>
        </authorList>
    </citation>
    <scope>NUCLEOTIDE SEQUENCE [LARGE SCALE GENOMIC DNA]</scope>
    <source>
        <strain evidence="3">CCUG 36956</strain>
    </source>
</reference>
<dbReference type="SUPFAM" id="SSF54001">
    <property type="entry name" value="Cysteine proteinases"/>
    <property type="match status" value="1"/>
</dbReference>
<dbReference type="InterPro" id="IPR013589">
    <property type="entry name" value="Bac_transglu_N"/>
</dbReference>
<evidence type="ECO:0000259" key="1">
    <source>
        <dbReference type="SMART" id="SM00460"/>
    </source>
</evidence>
<dbReference type="SMART" id="SM00460">
    <property type="entry name" value="TGc"/>
    <property type="match status" value="1"/>
</dbReference>
<dbReference type="EMBL" id="JBHTCC010000002">
    <property type="protein sequence ID" value="MFC7299057.1"/>
    <property type="molecule type" value="Genomic_DNA"/>
</dbReference>
<comment type="caution">
    <text evidence="2">The sequence shown here is derived from an EMBL/GenBank/DDBJ whole genome shotgun (WGS) entry which is preliminary data.</text>
</comment>
<evidence type="ECO:0000313" key="3">
    <source>
        <dbReference type="Proteomes" id="UP001596379"/>
    </source>
</evidence>
<protein>
    <submittedName>
        <fullName evidence="2">Transglutaminase N-terminal domain-containing protein</fullName>
    </submittedName>
</protein>
<sequence length="267" mass="29213">MRLAIRHETLYRYTSPLAYTIQQLRLTPRIEMHQQMLAWHIDTSGQRNAFTDAYGNLCHMLTITGNHDEVRIVVSGEIEVMPLFLGRLHETGTLSPLVFTVTTRLTEPSEGIRAFASQNLRGNQSEDLLQLAAAICGAVSYQSGATGVTTTANDALLLGQGVCQDHAHLFIACCHMRNIPARYVSGYINSGSSGHAESHAWVDVWVAEDDFTGWVSIDVTHACYASDAHCRLAVARDYDSAAPVSGVRRGGGEESLDVRVNVTPLSQ</sequence>
<gene>
    <name evidence="2" type="ORF">ACFQO0_11490</name>
</gene>
<evidence type="ECO:0000313" key="2">
    <source>
        <dbReference type="EMBL" id="MFC7299057.1"/>
    </source>
</evidence>
<keyword evidence="3" id="KW-1185">Reference proteome</keyword>
<dbReference type="InterPro" id="IPR002931">
    <property type="entry name" value="Transglutaminase-like"/>
</dbReference>
<dbReference type="Pfam" id="PF01841">
    <property type="entry name" value="Transglut_core"/>
    <property type="match status" value="1"/>
</dbReference>
<dbReference type="PANTHER" id="PTHR33490:SF6">
    <property type="entry name" value="SLL1049 PROTEIN"/>
    <property type="match status" value="1"/>
</dbReference>